<evidence type="ECO:0000313" key="3">
    <source>
        <dbReference type="EMBL" id="CAF3760646.1"/>
    </source>
</evidence>
<evidence type="ECO:0000313" key="4">
    <source>
        <dbReference type="Proteomes" id="UP000677228"/>
    </source>
</evidence>
<gene>
    <name evidence="2" type="ORF">OVA965_LOCUS14051</name>
    <name evidence="3" type="ORF">TMI583_LOCUS14054</name>
</gene>
<organism evidence="2 4">
    <name type="scientific">Didymodactylos carnosus</name>
    <dbReference type="NCBI Taxonomy" id="1234261"/>
    <lineage>
        <taxon>Eukaryota</taxon>
        <taxon>Metazoa</taxon>
        <taxon>Spiralia</taxon>
        <taxon>Gnathifera</taxon>
        <taxon>Rotifera</taxon>
        <taxon>Eurotatoria</taxon>
        <taxon>Bdelloidea</taxon>
        <taxon>Philodinida</taxon>
        <taxon>Philodinidae</taxon>
        <taxon>Didymodactylos</taxon>
    </lineage>
</organism>
<sequence length="150" mass="17469">MVDGHAHSELDNFEPCKFKVEGIEYYSAENYYQCQKTTTPEDHEKVRKSGCGADVWRVGSHVKIKPNWESIKVNQMYLGNKAKFEQNEHIAKQLCATKGKITFRGSTAFWNEWNAAIMERIRAEMRQSGEEDTKTIERITKAMSEYEKEH</sequence>
<dbReference type="InterPro" id="IPR012816">
    <property type="entry name" value="NADAR"/>
</dbReference>
<dbReference type="SUPFAM" id="SSF143990">
    <property type="entry name" value="YbiA-like"/>
    <property type="match status" value="1"/>
</dbReference>
<accession>A0A8S2DNQ6</accession>
<dbReference type="Proteomes" id="UP000677228">
    <property type="component" value="Unassembled WGS sequence"/>
</dbReference>
<feature type="domain" description="NADAR" evidence="1">
    <location>
        <begin position="6"/>
        <end position="101"/>
    </location>
</feature>
<dbReference type="EMBL" id="CAJNOK010006000">
    <property type="protein sequence ID" value="CAF0990534.1"/>
    <property type="molecule type" value="Genomic_DNA"/>
</dbReference>
<evidence type="ECO:0000313" key="2">
    <source>
        <dbReference type="EMBL" id="CAF0990534.1"/>
    </source>
</evidence>
<comment type="caution">
    <text evidence="2">The sequence shown here is derived from an EMBL/GenBank/DDBJ whole genome shotgun (WGS) entry which is preliminary data.</text>
</comment>
<protein>
    <recommendedName>
        <fullName evidence="1">NADAR domain-containing protein</fullName>
    </recommendedName>
</protein>
<dbReference type="CDD" id="cd15457">
    <property type="entry name" value="NADAR"/>
    <property type="match status" value="1"/>
</dbReference>
<dbReference type="InterPro" id="IPR037238">
    <property type="entry name" value="YbiA-like_sf"/>
</dbReference>
<reference evidence="2" key="1">
    <citation type="submission" date="2021-02" db="EMBL/GenBank/DDBJ databases">
        <authorList>
            <person name="Nowell W R."/>
        </authorList>
    </citation>
    <scope>NUCLEOTIDE SEQUENCE</scope>
</reference>
<evidence type="ECO:0000259" key="1">
    <source>
        <dbReference type="Pfam" id="PF08719"/>
    </source>
</evidence>
<name>A0A8S2DNQ6_9BILA</name>
<dbReference type="Gene3D" id="1.10.357.40">
    <property type="entry name" value="YbiA-like"/>
    <property type="match status" value="1"/>
</dbReference>
<proteinExistence type="predicted"/>
<dbReference type="EMBL" id="CAJOBA010006007">
    <property type="protein sequence ID" value="CAF3760646.1"/>
    <property type="molecule type" value="Genomic_DNA"/>
</dbReference>
<dbReference type="Pfam" id="PF08719">
    <property type="entry name" value="NADAR"/>
    <property type="match status" value="1"/>
</dbReference>
<dbReference type="AlphaFoldDB" id="A0A8S2DNQ6"/>
<dbReference type="Proteomes" id="UP000682733">
    <property type="component" value="Unassembled WGS sequence"/>
</dbReference>